<dbReference type="InterPro" id="IPR004794">
    <property type="entry name" value="Eubact_RibD"/>
</dbReference>
<keyword evidence="10" id="KW-1185">Reference proteome</keyword>
<dbReference type="GeneID" id="23612730"/>
<dbReference type="InterPro" id="IPR016193">
    <property type="entry name" value="Cytidine_deaminase-like"/>
</dbReference>
<reference evidence="9 10" key="1">
    <citation type="journal article" date="2014" name="BMC Genomics">
        <title>Oil accumulation mechanisms of the oleaginous microalga Chlorella protothecoides revealed through its genome, transcriptomes, and proteomes.</title>
        <authorList>
            <person name="Gao C."/>
            <person name="Wang Y."/>
            <person name="Shen Y."/>
            <person name="Yan D."/>
            <person name="He X."/>
            <person name="Dai J."/>
            <person name="Wu Q."/>
        </authorList>
    </citation>
    <scope>NUCLEOTIDE SEQUENCE [LARGE SCALE GENOMIC DNA]</scope>
    <source>
        <strain evidence="9 10">0710</strain>
    </source>
</reference>
<dbReference type="STRING" id="3075.A0A087SEC0"/>
<dbReference type="Pfam" id="PF08327">
    <property type="entry name" value="AHSA1"/>
    <property type="match status" value="1"/>
</dbReference>
<comment type="subcellular location">
    <subcellularLocation>
        <location evidence="1">Nucleus</location>
    </subcellularLocation>
</comment>
<sequence length="1682" mass="177523">MEGLVACLNSLLSPDPQARRGGENALAQGSQQPGLGVALLEVSQNPSLPTGLRQLAAVILKKHLKEHWTFESGAFREPPIGEEEKAALRARLPRGLADPERKLRTAAGMAVAAVARWDCPQDWPELMPGLLSVVAQKPSPEHVDGTIRCIAMFVDELGEDQILEMAPGLLHEMAPLLSPGSGADAALVRRVLSILRSVVGAMQSVTGTHAAGVKALLTEVLAEWAPLLAAVLAPREVPELWAAQREALGILTVLVSSFGRLSAPVLTPVLGTVWHRFSAGLPQYVAAVVEGEADAGFGGPAPADGAEAEDGERAVGLEGLLAQTMELILCVVGNARFRGLIAPHLPQLLGLAVGYAQMTAEQEERWTDCPNQYVADEEDDMSSLRASCEMLVDEVFLAFEEAAAPALSRAVGEALARSGTARASGRPGWWREREAALLLVGSAADTLLGLGPRAFDLAGLLSGSVVEDLAPGSPPFLRGRALWLAGRLAAAAPRAARPVLLCAAAAGLEDPGAPVRAGACRALAQLCARVAPGEAADAAEAGFRGLAALLAAASAQSGDEDSTHLALGAAAALARAAPAAAAAWEPALAPALLAAWERGVGDPLLAPDALEALAALAAVPAALPALQRRALPTLGALLRDPGAHPALVLDGALDLVALLLRPSGEAAAREVHATLSPPVLALALRHDDAEVLASACQYFRALLQVGGGAALSWQAEGLEGSLAPHLAEALVRLLDPELEERAAAGVGPLILELLRCAEAELAPHLPRLLAALGGRLVRAETSLLVQGLVTVLATLVHTRADSLLACLAGTTLGSGQPALHACLQKWVGRQIEMRTPYDIRLTTTALGALLLRPGADLDAVAVRGRRLDVEGGILTRARAAQRAERWSSVPLRAKIVQLLVDAHIEATAQDLHRGGATDDDDDDEEWEEGSGSGSDDAGGRPYNDTDFLHALDTAHLAVSQRGTSQPHPNAACRLVSPDGRLLSQAVLPAQGMLPPETAALAAAGSAARGTTAFLNLEPWEESGIAALRASGISRVVLGLRHPLPAFSGVAVAALRGAGVEVDILGETQDLVHRAALRLPLSLLKYAMTLDGKIAASSGHAAWISSAASRRLVMEERAACDAVVVGGCTVRRDNPRLTSRTEGKHNPVRIVMSRTMDLPEEAHLWDVREAHTIVAVQRGARRAFQQRLRERGVEIVEFDFLSPLALAQYAYHRGFLRCLWECGGTLAAPAIQAGVIHKVMAFVAPKLIGGVLAPTPLGELGFVEMTQALQLAEVEWRPVGPDVVCQGYLPSSGGPAALLAAQLPGRGQGQTGPAQQQQAPLTSADLLRHAVPARAPMTASLDEAKVAVMLHVLRAKFASHPDAAAALLGTGDAPLQEDAPHDYVLGAGAKFGEGDERWLVKDLGQDGRNVNNWHWVERDALPWSKTRLTELLVGQSLVLEDQPAVTITKLKKLEGEAIVNNRKSKIIVAYELEAVLAWEGTAPDGAKVKGELKLPYISEENHDEDPEVLVSLKEESKAGQAVRDLIVKHGRPVVYRAMSQFVSELRAGGPLTERFYASAQDIYECFTDARRVLAFTQSPAELDARVGGALSMFGGSVQGVFRELAAPSRIVMDWRFSNWAEGDTSCVTIDIEEREKGAVTLHLVQTGIPDCDRFGQHDVVGLTQAGWANQIFHRIRQVFGYGI</sequence>
<dbReference type="GO" id="GO:0009231">
    <property type="term" value="P:riboflavin biosynthetic process"/>
    <property type="evidence" value="ECO:0007669"/>
    <property type="project" value="UniProtKB-UniPathway"/>
</dbReference>
<dbReference type="SMART" id="SM00913">
    <property type="entry name" value="IBN_N"/>
    <property type="match status" value="1"/>
</dbReference>
<dbReference type="Gene3D" id="1.25.10.10">
    <property type="entry name" value="Leucine-rich Repeat Variant"/>
    <property type="match status" value="1"/>
</dbReference>
<dbReference type="Gene3D" id="3.30.530.20">
    <property type="match status" value="1"/>
</dbReference>
<organism evidence="9 10">
    <name type="scientific">Auxenochlorella protothecoides</name>
    <name type="common">Green microalga</name>
    <name type="synonym">Chlorella protothecoides</name>
    <dbReference type="NCBI Taxonomy" id="3075"/>
    <lineage>
        <taxon>Eukaryota</taxon>
        <taxon>Viridiplantae</taxon>
        <taxon>Chlorophyta</taxon>
        <taxon>core chlorophytes</taxon>
        <taxon>Trebouxiophyceae</taxon>
        <taxon>Chlorellales</taxon>
        <taxon>Chlorellaceae</taxon>
        <taxon>Auxenochlorella</taxon>
    </lineage>
</organism>
<gene>
    <name evidence="9" type="ORF">F751_1339</name>
</gene>
<dbReference type="PANTHER" id="PTHR10997:SF9">
    <property type="entry name" value="IMPORTIN-9"/>
    <property type="match status" value="1"/>
</dbReference>
<feature type="domain" description="Importin N-terminal" evidence="8">
    <location>
        <begin position="22"/>
        <end position="98"/>
    </location>
</feature>
<comment type="pathway">
    <text evidence="2">Cofactor biosynthesis; riboflavin biosynthesis; 5-amino-6-(D-ribitylamino)uracil from GTP: step 3/4.</text>
</comment>
<evidence type="ECO:0000256" key="4">
    <source>
        <dbReference type="ARBA" id="ARBA00013173"/>
    </source>
</evidence>
<dbReference type="EC" id="1.1.1.193" evidence="4"/>
<dbReference type="InterPro" id="IPR015310">
    <property type="entry name" value="AHSA1-like_N"/>
</dbReference>
<dbReference type="InterPro" id="IPR012816">
    <property type="entry name" value="NADAR"/>
</dbReference>
<dbReference type="GO" id="GO:0050661">
    <property type="term" value="F:NADP binding"/>
    <property type="evidence" value="ECO:0007669"/>
    <property type="project" value="InterPro"/>
</dbReference>
<dbReference type="SUPFAM" id="SSF53597">
    <property type="entry name" value="Dihydrofolate reductase-like"/>
    <property type="match status" value="1"/>
</dbReference>
<dbReference type="InterPro" id="IPR011549">
    <property type="entry name" value="RibD_C"/>
</dbReference>
<evidence type="ECO:0000256" key="3">
    <source>
        <dbReference type="ARBA" id="ARBA00006817"/>
    </source>
</evidence>
<dbReference type="GO" id="GO:0001671">
    <property type="term" value="F:ATPase activator activity"/>
    <property type="evidence" value="ECO:0007669"/>
    <property type="project" value="InterPro"/>
</dbReference>
<dbReference type="GO" id="GO:0051087">
    <property type="term" value="F:protein-folding chaperone binding"/>
    <property type="evidence" value="ECO:0007669"/>
    <property type="project" value="InterPro"/>
</dbReference>
<evidence type="ECO:0000256" key="2">
    <source>
        <dbReference type="ARBA" id="ARBA00004910"/>
    </source>
</evidence>
<dbReference type="GO" id="GO:0031267">
    <property type="term" value="F:small GTPase binding"/>
    <property type="evidence" value="ECO:0007669"/>
    <property type="project" value="InterPro"/>
</dbReference>
<dbReference type="InterPro" id="IPR036338">
    <property type="entry name" value="Aha1"/>
</dbReference>
<dbReference type="PANTHER" id="PTHR10997">
    <property type="entry name" value="IMPORTIN-7, 8, 11"/>
    <property type="match status" value="1"/>
</dbReference>
<dbReference type="UniPathway" id="UPA00275">
    <property type="reaction ID" value="UER00402"/>
</dbReference>
<dbReference type="Proteomes" id="UP000028924">
    <property type="component" value="Unassembled WGS sequence"/>
</dbReference>
<dbReference type="GO" id="GO:0008835">
    <property type="term" value="F:diaminohydroxyphosphoribosylaminopyrimidine deaminase activity"/>
    <property type="evidence" value="ECO:0007669"/>
    <property type="project" value="InterPro"/>
</dbReference>
<dbReference type="InterPro" id="IPR023393">
    <property type="entry name" value="START-like_dom_sf"/>
</dbReference>
<dbReference type="EMBL" id="KL662105">
    <property type="protein sequence ID" value="KFM24074.1"/>
    <property type="molecule type" value="Genomic_DNA"/>
</dbReference>
<dbReference type="InterPro" id="IPR001494">
    <property type="entry name" value="Importin-beta_N"/>
</dbReference>
<dbReference type="SUPFAM" id="SSF55961">
    <property type="entry name" value="Bet v1-like"/>
    <property type="match status" value="1"/>
</dbReference>
<comment type="similarity">
    <text evidence="3">Belongs to the AHA1 family.</text>
</comment>
<dbReference type="GO" id="GO:0008703">
    <property type="term" value="F:5-amino-6-(5-phosphoribosylamino)uracil reductase activity"/>
    <property type="evidence" value="ECO:0007669"/>
    <property type="project" value="UniProtKB-EC"/>
</dbReference>
<dbReference type="Pfam" id="PF09229">
    <property type="entry name" value="Aha1_N"/>
    <property type="match status" value="1"/>
</dbReference>
<dbReference type="PROSITE" id="PS50166">
    <property type="entry name" value="IMPORTIN_B_NT"/>
    <property type="match status" value="1"/>
</dbReference>
<dbReference type="SMART" id="SM01000">
    <property type="entry name" value="Aha1_N"/>
    <property type="match status" value="1"/>
</dbReference>
<dbReference type="eggNOG" id="KOG2936">
    <property type="taxonomic scope" value="Eukaryota"/>
</dbReference>
<evidence type="ECO:0000313" key="9">
    <source>
        <dbReference type="EMBL" id="KFM24074.1"/>
    </source>
</evidence>
<evidence type="ECO:0000259" key="8">
    <source>
        <dbReference type="PROSITE" id="PS50166"/>
    </source>
</evidence>
<dbReference type="InterPro" id="IPR013538">
    <property type="entry name" value="ASHA1/2-like_C"/>
</dbReference>
<evidence type="ECO:0000256" key="6">
    <source>
        <dbReference type="ARBA" id="ARBA00023242"/>
    </source>
</evidence>
<dbReference type="SUPFAM" id="SSF48371">
    <property type="entry name" value="ARM repeat"/>
    <property type="match status" value="1"/>
</dbReference>
<evidence type="ECO:0000256" key="7">
    <source>
        <dbReference type="SAM" id="MobiDB-lite"/>
    </source>
</evidence>
<dbReference type="Gene3D" id="3.40.430.10">
    <property type="entry name" value="Dihydrofolate Reductase, subunit A"/>
    <property type="match status" value="1"/>
</dbReference>
<protein>
    <recommendedName>
        <fullName evidence="4">5-amino-6-(5-phosphoribosylamino)uracil reductase</fullName>
        <ecNumber evidence="4">1.1.1.193</ecNumber>
    </recommendedName>
</protein>
<dbReference type="GO" id="GO:0005829">
    <property type="term" value="C:cytosol"/>
    <property type="evidence" value="ECO:0007669"/>
    <property type="project" value="TreeGrafter"/>
</dbReference>
<dbReference type="GO" id="GO:0005635">
    <property type="term" value="C:nuclear envelope"/>
    <property type="evidence" value="ECO:0007669"/>
    <property type="project" value="TreeGrafter"/>
</dbReference>
<evidence type="ECO:0000313" key="10">
    <source>
        <dbReference type="Proteomes" id="UP000028924"/>
    </source>
</evidence>
<keyword evidence="5" id="KW-0813">Transport</keyword>
<dbReference type="InterPro" id="IPR011989">
    <property type="entry name" value="ARM-like"/>
</dbReference>
<proteinExistence type="inferred from homology"/>
<dbReference type="InterPro" id="IPR002734">
    <property type="entry name" value="RibDG_C"/>
</dbReference>
<evidence type="ECO:0000256" key="5">
    <source>
        <dbReference type="ARBA" id="ARBA00022448"/>
    </source>
</evidence>
<dbReference type="RefSeq" id="XP_011396960.1">
    <property type="nucleotide sequence ID" value="XM_011398658.1"/>
</dbReference>
<dbReference type="InterPro" id="IPR037238">
    <property type="entry name" value="YbiA-like_sf"/>
</dbReference>
<dbReference type="eggNOG" id="KOG1018">
    <property type="taxonomic scope" value="Eukaryota"/>
</dbReference>
<dbReference type="InterPro" id="IPR024072">
    <property type="entry name" value="DHFR-like_dom_sf"/>
</dbReference>
<dbReference type="eggNOG" id="KOG2274">
    <property type="taxonomic scope" value="Eukaryota"/>
</dbReference>
<keyword evidence="6" id="KW-0539">Nucleus</keyword>
<dbReference type="Pfam" id="PF03810">
    <property type="entry name" value="IBN_N"/>
    <property type="match status" value="1"/>
</dbReference>
<dbReference type="OrthoDB" id="567237at2759"/>
<accession>A0A087SEC0</accession>
<dbReference type="GO" id="GO:0006606">
    <property type="term" value="P:protein import into nucleus"/>
    <property type="evidence" value="ECO:0007669"/>
    <property type="project" value="TreeGrafter"/>
</dbReference>
<dbReference type="InterPro" id="IPR016024">
    <property type="entry name" value="ARM-type_fold"/>
</dbReference>
<dbReference type="KEGG" id="apro:F751_1339"/>
<dbReference type="SUPFAM" id="SSF103111">
    <property type="entry name" value="Activator of Hsp90 ATPase, Aha1"/>
    <property type="match status" value="1"/>
</dbReference>
<dbReference type="Gene3D" id="3.15.10.20">
    <property type="entry name" value="Activator of Hsp90 ATPase Aha1, N-terminal domain"/>
    <property type="match status" value="1"/>
</dbReference>
<dbReference type="CDD" id="cd15457">
    <property type="entry name" value="NADAR"/>
    <property type="match status" value="1"/>
</dbReference>
<feature type="region of interest" description="Disordered" evidence="7">
    <location>
        <begin position="910"/>
        <end position="944"/>
    </location>
</feature>
<feature type="compositionally biased region" description="Acidic residues" evidence="7">
    <location>
        <begin position="917"/>
        <end position="928"/>
    </location>
</feature>
<dbReference type="NCBIfam" id="TIGR00326">
    <property type="entry name" value="eubact_ribD"/>
    <property type="match status" value="1"/>
</dbReference>
<dbReference type="Pfam" id="PF01872">
    <property type="entry name" value="RibD_C"/>
    <property type="match status" value="1"/>
</dbReference>
<dbReference type="Gene3D" id="1.10.357.40">
    <property type="entry name" value="YbiA-like"/>
    <property type="match status" value="1"/>
</dbReference>
<dbReference type="NCBIfam" id="TIGR00227">
    <property type="entry name" value="ribD_Cterm"/>
    <property type="match status" value="1"/>
</dbReference>
<dbReference type="SUPFAM" id="SSF53927">
    <property type="entry name" value="Cytidine deaminase-like"/>
    <property type="match status" value="1"/>
</dbReference>
<dbReference type="CDD" id="cd08892">
    <property type="entry name" value="SRPBCC_Aha1"/>
    <property type="match status" value="1"/>
</dbReference>
<name>A0A087SEC0_AUXPR</name>
<evidence type="ECO:0000256" key="1">
    <source>
        <dbReference type="ARBA" id="ARBA00004123"/>
    </source>
</evidence>
<dbReference type="SUPFAM" id="SSF143990">
    <property type="entry name" value="YbiA-like"/>
    <property type="match status" value="1"/>
</dbReference>